<dbReference type="FunFam" id="1.10.287.3510:FF:000001">
    <property type="entry name" value="NADH-quinone oxidoreductase subunit K"/>
    <property type="match status" value="1"/>
</dbReference>
<feature type="transmembrane region" description="Helical" evidence="10">
    <location>
        <begin position="40"/>
        <end position="59"/>
    </location>
</feature>
<dbReference type="EMBL" id="FXTH01000008">
    <property type="protein sequence ID" value="SMO64532.1"/>
    <property type="molecule type" value="Genomic_DNA"/>
</dbReference>
<keyword evidence="8 10" id="KW-1133">Transmembrane helix</keyword>
<evidence type="ECO:0000256" key="1">
    <source>
        <dbReference type="ARBA" id="ARBA00002378"/>
    </source>
</evidence>
<accession>A0A521CYN5</accession>
<comment type="subunit">
    <text evidence="10">NDH-1 is composed of 14 different subunits. Subunits NuoA, H, J, K, L, M, N constitute the membrane sector of the complex.</text>
</comment>
<keyword evidence="12" id="KW-1185">Reference proteome</keyword>
<dbReference type="GO" id="GO:0048038">
    <property type="term" value="F:quinone binding"/>
    <property type="evidence" value="ECO:0007669"/>
    <property type="project" value="UniProtKB-KW"/>
</dbReference>
<gene>
    <name evidence="10" type="primary">nuoK</name>
    <name evidence="11" type="ORF">SAMN06265218_10818</name>
</gene>
<keyword evidence="10" id="KW-0830">Ubiquinone</keyword>
<evidence type="ECO:0000256" key="8">
    <source>
        <dbReference type="ARBA" id="ARBA00022989"/>
    </source>
</evidence>
<keyword evidence="7 10" id="KW-1278">Translocase</keyword>
<reference evidence="11 12" key="1">
    <citation type="submission" date="2017-05" db="EMBL/GenBank/DDBJ databases">
        <authorList>
            <person name="Varghese N."/>
            <person name="Submissions S."/>
        </authorList>
    </citation>
    <scope>NUCLEOTIDE SEQUENCE [LARGE SCALE GENOMIC DNA]</scope>
    <source>
        <strain evidence="11 12">DSM 21194</strain>
    </source>
</reference>
<dbReference type="InterPro" id="IPR001133">
    <property type="entry name" value="NADH_UbQ_OxRdtase_chain4L/K"/>
</dbReference>
<dbReference type="AlphaFoldDB" id="A0A521CYN5"/>
<dbReference type="PANTHER" id="PTHR11434">
    <property type="entry name" value="NADH-UBIQUINONE OXIDOREDUCTASE SUBUNIT ND4L"/>
    <property type="match status" value="1"/>
</dbReference>
<feature type="transmembrane region" description="Helical" evidence="10">
    <location>
        <begin position="14"/>
        <end position="33"/>
    </location>
</feature>
<dbReference type="GO" id="GO:0005886">
    <property type="term" value="C:plasma membrane"/>
    <property type="evidence" value="ECO:0007669"/>
    <property type="project" value="UniProtKB-SubCell"/>
</dbReference>
<dbReference type="GO" id="GO:0050136">
    <property type="term" value="F:NADH dehydrogenase (quinone) (non-electrogenic) activity"/>
    <property type="evidence" value="ECO:0007669"/>
    <property type="project" value="UniProtKB-UniRule"/>
</dbReference>
<evidence type="ECO:0000256" key="4">
    <source>
        <dbReference type="ARBA" id="ARBA00022448"/>
    </source>
</evidence>
<comment type="catalytic activity">
    <reaction evidence="10">
        <text>a quinone + NADH + 5 H(+)(in) = a quinol + NAD(+) + 4 H(+)(out)</text>
        <dbReference type="Rhea" id="RHEA:57888"/>
        <dbReference type="ChEBI" id="CHEBI:15378"/>
        <dbReference type="ChEBI" id="CHEBI:24646"/>
        <dbReference type="ChEBI" id="CHEBI:57540"/>
        <dbReference type="ChEBI" id="CHEBI:57945"/>
        <dbReference type="ChEBI" id="CHEBI:132124"/>
    </reaction>
</comment>
<comment type="subcellular location">
    <subcellularLocation>
        <location evidence="10">Cell membrane</location>
        <topology evidence="10">Multi-pass membrane protein</topology>
    </subcellularLocation>
    <subcellularLocation>
        <location evidence="2">Membrane</location>
        <topology evidence="2">Multi-pass membrane protein</topology>
    </subcellularLocation>
</comment>
<dbReference type="GO" id="GO:0030964">
    <property type="term" value="C:NADH dehydrogenase complex"/>
    <property type="evidence" value="ECO:0007669"/>
    <property type="project" value="TreeGrafter"/>
</dbReference>
<keyword evidence="4 10" id="KW-0813">Transport</keyword>
<proteinExistence type="inferred from homology"/>
<evidence type="ECO:0000256" key="6">
    <source>
        <dbReference type="ARBA" id="ARBA00022719"/>
    </source>
</evidence>
<name>A0A521CYN5_9BACT</name>
<dbReference type="Gene3D" id="1.10.287.3510">
    <property type="match status" value="1"/>
</dbReference>
<dbReference type="Proteomes" id="UP000317593">
    <property type="component" value="Unassembled WGS sequence"/>
</dbReference>
<keyword evidence="6 10" id="KW-0874">Quinone</keyword>
<keyword evidence="5 10" id="KW-0812">Transmembrane</keyword>
<dbReference type="Pfam" id="PF00420">
    <property type="entry name" value="Oxidored_q2"/>
    <property type="match status" value="1"/>
</dbReference>
<evidence type="ECO:0000256" key="5">
    <source>
        <dbReference type="ARBA" id="ARBA00022692"/>
    </source>
</evidence>
<dbReference type="PANTHER" id="PTHR11434:SF16">
    <property type="entry name" value="NADH-UBIQUINONE OXIDOREDUCTASE CHAIN 4L"/>
    <property type="match status" value="1"/>
</dbReference>
<evidence type="ECO:0000313" key="11">
    <source>
        <dbReference type="EMBL" id="SMO64532.1"/>
    </source>
</evidence>
<evidence type="ECO:0000256" key="9">
    <source>
        <dbReference type="ARBA" id="ARBA00023136"/>
    </source>
</evidence>
<dbReference type="EC" id="7.1.1.-" evidence="10"/>
<dbReference type="InterPro" id="IPR039428">
    <property type="entry name" value="NUOK/Mnh_C1-like"/>
</dbReference>
<dbReference type="GO" id="GO:0042773">
    <property type="term" value="P:ATP synthesis coupled electron transport"/>
    <property type="evidence" value="ECO:0007669"/>
    <property type="project" value="InterPro"/>
</dbReference>
<feature type="transmembrane region" description="Helical" evidence="10">
    <location>
        <begin position="71"/>
        <end position="92"/>
    </location>
</feature>
<evidence type="ECO:0000256" key="2">
    <source>
        <dbReference type="ARBA" id="ARBA00004141"/>
    </source>
</evidence>
<evidence type="ECO:0000256" key="10">
    <source>
        <dbReference type="HAMAP-Rule" id="MF_01456"/>
    </source>
</evidence>
<comment type="similarity">
    <text evidence="3 10">Belongs to the complex I subunit 4L family.</text>
</comment>
<dbReference type="HAMAP" id="MF_01456">
    <property type="entry name" value="NDH1_NuoK"/>
    <property type="match status" value="1"/>
</dbReference>
<evidence type="ECO:0000256" key="3">
    <source>
        <dbReference type="ARBA" id="ARBA00010519"/>
    </source>
</evidence>
<comment type="function">
    <text evidence="1 10">NDH-1 shuttles electrons from NADH, via FMN and iron-sulfur (Fe-S) centers, to quinones in the respiratory chain. The immediate electron acceptor for the enzyme in this species is believed to be ubiquinone. Couples the redox reaction to proton translocation (for every two electrons transferred, four hydrogen ions are translocated across the cytoplasmic membrane), and thus conserves the redox energy in a proton gradient.</text>
</comment>
<evidence type="ECO:0000256" key="7">
    <source>
        <dbReference type="ARBA" id="ARBA00022967"/>
    </source>
</evidence>
<sequence>MELMITPWLAEPGLVHFLIVSALLLSLGLMAVLSRRNVIMVLMGVELILNSANINLIAFSRYTSLSLEGQMIALFVIIIAAAEAAVALAIVLNMYSRFNTVHLDEIDSLKG</sequence>
<keyword evidence="10" id="KW-1003">Cell membrane</keyword>
<keyword evidence="10" id="KW-0520">NAD</keyword>
<protein>
    <recommendedName>
        <fullName evidence="10">NADH-quinone oxidoreductase subunit K</fullName>
        <ecNumber evidence="10">7.1.1.-</ecNumber>
    </recommendedName>
    <alternativeName>
        <fullName evidence="10">NADH dehydrogenase I subunit K</fullName>
    </alternativeName>
    <alternativeName>
        <fullName evidence="10">NDH-1 subunit K</fullName>
    </alternativeName>
</protein>
<organism evidence="11 12">
    <name type="scientific">Fodinibius sediminis</name>
    <dbReference type="NCBI Taxonomy" id="1214077"/>
    <lineage>
        <taxon>Bacteria</taxon>
        <taxon>Pseudomonadati</taxon>
        <taxon>Balneolota</taxon>
        <taxon>Balneolia</taxon>
        <taxon>Balneolales</taxon>
        <taxon>Balneolaceae</taxon>
        <taxon>Fodinibius</taxon>
    </lineage>
</organism>
<keyword evidence="9 10" id="KW-0472">Membrane</keyword>
<dbReference type="NCBIfam" id="NF004320">
    <property type="entry name" value="PRK05715.1-2"/>
    <property type="match status" value="1"/>
</dbReference>
<evidence type="ECO:0000313" key="12">
    <source>
        <dbReference type="Proteomes" id="UP000317593"/>
    </source>
</evidence>